<proteinExistence type="predicted"/>
<gene>
    <name evidence="2" type="ORF">A2721_00320</name>
</gene>
<comment type="caution">
    <text evidence="2">The sequence shown here is derived from an EMBL/GenBank/DDBJ whole genome shotgun (WGS) entry which is preliminary data.</text>
</comment>
<dbReference type="STRING" id="1798381.A2721_00320"/>
<dbReference type="EMBL" id="MFJK01000015">
    <property type="protein sequence ID" value="OGG18378.1"/>
    <property type="molecule type" value="Genomic_DNA"/>
</dbReference>
<reference evidence="2 3" key="1">
    <citation type="journal article" date="2016" name="Nat. Commun.">
        <title>Thousands of microbial genomes shed light on interconnected biogeochemical processes in an aquifer system.</title>
        <authorList>
            <person name="Anantharaman K."/>
            <person name="Brown C.T."/>
            <person name="Hug L.A."/>
            <person name="Sharon I."/>
            <person name="Castelle C.J."/>
            <person name="Probst A.J."/>
            <person name="Thomas B.C."/>
            <person name="Singh A."/>
            <person name="Wilkins M.J."/>
            <person name="Karaoz U."/>
            <person name="Brodie E.L."/>
            <person name="Williams K.H."/>
            <person name="Hubbard S.S."/>
            <person name="Banfield J.F."/>
        </authorList>
    </citation>
    <scope>NUCLEOTIDE SEQUENCE [LARGE SCALE GENOMIC DNA]</scope>
</reference>
<protein>
    <submittedName>
        <fullName evidence="2">Uncharacterized protein</fullName>
    </submittedName>
</protein>
<dbReference type="Proteomes" id="UP000177871">
    <property type="component" value="Unassembled WGS sequence"/>
</dbReference>
<feature type="transmembrane region" description="Helical" evidence="1">
    <location>
        <begin position="7"/>
        <end position="30"/>
    </location>
</feature>
<keyword evidence="1" id="KW-0812">Transmembrane</keyword>
<evidence type="ECO:0000313" key="3">
    <source>
        <dbReference type="Proteomes" id="UP000177871"/>
    </source>
</evidence>
<evidence type="ECO:0000313" key="2">
    <source>
        <dbReference type="EMBL" id="OGG18378.1"/>
    </source>
</evidence>
<accession>A0A1F6A118</accession>
<keyword evidence="1" id="KW-0472">Membrane</keyword>
<organism evidence="2 3">
    <name type="scientific">Candidatus Gottesmanbacteria bacterium RIFCSPHIGHO2_01_FULL_47_48</name>
    <dbReference type="NCBI Taxonomy" id="1798381"/>
    <lineage>
        <taxon>Bacteria</taxon>
        <taxon>Candidatus Gottesmaniibacteriota</taxon>
    </lineage>
</organism>
<sequence length="72" mass="7866">MIQNGVIFGTVADFFVNMSAFFAGAAIAATSSDSSWFGLLVVLSDVVFALAFLVVSMYIRNVELNRKKRKNV</sequence>
<evidence type="ECO:0000256" key="1">
    <source>
        <dbReference type="SAM" id="Phobius"/>
    </source>
</evidence>
<keyword evidence="1" id="KW-1133">Transmembrane helix</keyword>
<dbReference type="AlphaFoldDB" id="A0A1F6A118"/>
<name>A0A1F6A118_9BACT</name>
<feature type="transmembrane region" description="Helical" evidence="1">
    <location>
        <begin position="36"/>
        <end position="59"/>
    </location>
</feature>